<reference evidence="9" key="1">
    <citation type="submission" date="2020-05" db="UniProtKB">
        <authorList>
            <consortium name="EnsemblMetazoa"/>
        </authorList>
    </citation>
    <scope>IDENTIFICATION</scope>
    <source>
        <strain evidence="9">Aabys</strain>
    </source>
</reference>
<dbReference type="Gene3D" id="2.130.10.10">
    <property type="entry name" value="YVTN repeat-like/Quinoprotein amine dehydrogenase"/>
    <property type="match status" value="3"/>
</dbReference>
<proteinExistence type="inferred from homology"/>
<evidence type="ECO:0000256" key="8">
    <source>
        <dbReference type="PROSITE-ProRule" id="PRU00221"/>
    </source>
</evidence>
<dbReference type="STRING" id="7370.A0A1I8M6X0"/>
<feature type="repeat" description="WD" evidence="8">
    <location>
        <begin position="203"/>
        <end position="237"/>
    </location>
</feature>
<dbReference type="RefSeq" id="XP_005182346.2">
    <property type="nucleotide sequence ID" value="XM_005182289.4"/>
</dbReference>
<dbReference type="SMART" id="SM00320">
    <property type="entry name" value="WD40"/>
    <property type="match status" value="6"/>
</dbReference>
<dbReference type="AlphaFoldDB" id="A0A1I8M6X0"/>
<accession>A0A1I8M6X0</accession>
<organism evidence="9">
    <name type="scientific">Musca domestica</name>
    <name type="common">House fly</name>
    <dbReference type="NCBI Taxonomy" id="7370"/>
    <lineage>
        <taxon>Eukaryota</taxon>
        <taxon>Metazoa</taxon>
        <taxon>Ecdysozoa</taxon>
        <taxon>Arthropoda</taxon>
        <taxon>Hexapoda</taxon>
        <taxon>Insecta</taxon>
        <taxon>Pterygota</taxon>
        <taxon>Neoptera</taxon>
        <taxon>Endopterygota</taxon>
        <taxon>Diptera</taxon>
        <taxon>Brachycera</taxon>
        <taxon>Muscomorpha</taxon>
        <taxon>Muscoidea</taxon>
        <taxon>Muscidae</taxon>
        <taxon>Musca</taxon>
    </lineage>
</organism>
<evidence type="ECO:0000256" key="1">
    <source>
        <dbReference type="ARBA" id="ARBA00004496"/>
    </source>
</evidence>
<evidence type="ECO:0000256" key="3">
    <source>
        <dbReference type="ARBA" id="ARBA00022574"/>
    </source>
</evidence>
<dbReference type="PANTHER" id="PTHR14344">
    <property type="entry name" value="WD REPEAT PROTEIN"/>
    <property type="match status" value="1"/>
</dbReference>
<dbReference type="InterPro" id="IPR051973">
    <property type="entry name" value="tRNA_Anticodon_Mtase-Reg"/>
</dbReference>
<dbReference type="VEuPathDB" id="VectorBase:MDOA001844"/>
<dbReference type="InterPro" id="IPR015943">
    <property type="entry name" value="WD40/YVTN_repeat-like_dom_sf"/>
</dbReference>
<dbReference type="PROSITE" id="PS50082">
    <property type="entry name" value="WD_REPEATS_2"/>
    <property type="match status" value="1"/>
</dbReference>
<keyword evidence="5" id="KW-0677">Repeat</keyword>
<evidence type="ECO:0000256" key="2">
    <source>
        <dbReference type="ARBA" id="ARBA00022490"/>
    </source>
</evidence>
<keyword evidence="4" id="KW-0819">tRNA processing</keyword>
<dbReference type="PROSITE" id="PS50294">
    <property type="entry name" value="WD_REPEATS_REGION"/>
    <property type="match status" value="1"/>
</dbReference>
<comment type="subcellular location">
    <subcellularLocation>
        <location evidence="1">Cytoplasm</location>
    </subcellularLocation>
</comment>
<comment type="similarity">
    <text evidence="6">Belongs to the WD repeat WDR6 family.</text>
</comment>
<evidence type="ECO:0000256" key="5">
    <source>
        <dbReference type="ARBA" id="ARBA00022737"/>
    </source>
</evidence>
<dbReference type="InterPro" id="IPR001680">
    <property type="entry name" value="WD40_rpt"/>
</dbReference>
<dbReference type="Pfam" id="PF00400">
    <property type="entry name" value="WD40"/>
    <property type="match status" value="2"/>
</dbReference>
<evidence type="ECO:0000256" key="6">
    <source>
        <dbReference type="ARBA" id="ARBA00038255"/>
    </source>
</evidence>
<dbReference type="KEGG" id="mde:101895477"/>
<sequence>MGGKVIETLADAIAIEILNENAIITGKGNELHLYTKGTKNDKDDELWQEHVLDITLTNKIHGIHKNGDGSLLVYGEKEFVLLSSRSEDDIPQFHEFFRATLSDWISCGCFLTDPDEVILLTAHSIVLRFAYDIEKQSCVLKERISCSDKSTLYCAHLYGSTWRDLVVFSGNAFGELLIWQPSENTENHEAASKPRASILLHRIPAHNGVIFSIDYDDETKQLITTSDDRAVKWWKVKFCDGNNGGWGNSTLQAVASGYGHVARVFKGRIIKNDSHTYALSVGEDSYFCLWSCKGELLFKRRQQFGATIWNFIYNTHNKTIYTLSSIGNMVAYDLTHELQRIQNSTEAMLLLPEVRKENPSEYIAKVKFLKENYLLGITNENRLMRMKYQRDLKEINGLWEELNVGLNFKCTVMEVYENRIAICGFKRLLLLEWQVEEDKFEILLDQQLLEGVIRAFVFFSFTSYLICDDKGNCILQLDKNVSPRSLTLAKCKEPWLTTALLLSHGDYMLISNRLGNLLLYKLNDNGESYDLRDTLKHPHENLGATQLQIVKENEDSVMVRSCGHDGAIKLYKISYKEDNIISCSREIVQVAWIENIIPKWHGEQDLFLGFNDNHFTVWTREYDFLLQLACGGGHRCWHYVINSKEQRISLVFIKNKRVRFYHLPLLNKGLTSLPPAKKWHIAPCNIMEILKMKQGTIAVSAGDDNLIKVHQITHQGLEQCQELHCHISNIRALKLHAINEQEFLIFSGGGRAQLCINKINVANNFHIQELLNYTVKPEDQTNPTNNKTNYNFDPETRLMSLDIKPLNNGEYHIFIGCSDGYVRCLHLQLSPLKIQLTSQYFYKKCLLHVKYVKEYDYLLAAGTDGYLRFFDATLTHCLQEIKHHSSGVNGLSLRFDGSHKELQILSGGDDQSITFSSLDLSQDFKCQHNFTNPSLHTAQVCAAAICSYGQYGYTSGVDQMLYKIDLLSGEIIEKFHSCVADIKGVCLLGDDLCLLYGCGMQLIKLKN</sequence>
<dbReference type="PANTHER" id="PTHR14344:SF3">
    <property type="entry name" value="WD REPEAT-CONTAINING PROTEIN 6"/>
    <property type="match status" value="1"/>
</dbReference>
<keyword evidence="3 8" id="KW-0853">WD repeat</keyword>
<evidence type="ECO:0000313" key="9">
    <source>
        <dbReference type="EnsemblMetazoa" id="MDOA001844-PA"/>
    </source>
</evidence>
<dbReference type="OrthoDB" id="5594999at2759"/>
<evidence type="ECO:0000256" key="4">
    <source>
        <dbReference type="ARBA" id="ARBA00022694"/>
    </source>
</evidence>
<dbReference type="GO" id="GO:0030488">
    <property type="term" value="P:tRNA methylation"/>
    <property type="evidence" value="ECO:0007669"/>
    <property type="project" value="TreeGrafter"/>
</dbReference>
<dbReference type="VEuPathDB" id="VectorBase:MDOMA2_020967"/>
<name>A0A1I8M6X0_MUSDO</name>
<dbReference type="InterPro" id="IPR036322">
    <property type="entry name" value="WD40_repeat_dom_sf"/>
</dbReference>
<protein>
    <recommendedName>
        <fullName evidence="7">tRNA (34-2'-O)-methyltransferase regulator WDR6</fullName>
    </recommendedName>
</protein>
<keyword evidence="2" id="KW-0963">Cytoplasm</keyword>
<dbReference type="EnsemblMetazoa" id="MDOA001844-RA">
    <property type="protein sequence ID" value="MDOA001844-PA"/>
    <property type="gene ID" value="MDOA001844"/>
</dbReference>
<gene>
    <name evidence="9" type="primary">101895477</name>
</gene>
<evidence type="ECO:0000256" key="7">
    <source>
        <dbReference type="ARBA" id="ARBA00040154"/>
    </source>
</evidence>
<dbReference type="eggNOG" id="KOG0974">
    <property type="taxonomic scope" value="Eukaryota"/>
</dbReference>
<dbReference type="GO" id="GO:0005737">
    <property type="term" value="C:cytoplasm"/>
    <property type="evidence" value="ECO:0007669"/>
    <property type="project" value="UniProtKB-SubCell"/>
</dbReference>
<dbReference type="SUPFAM" id="SSF50978">
    <property type="entry name" value="WD40 repeat-like"/>
    <property type="match status" value="2"/>
</dbReference>